<keyword evidence="2 3" id="KW-0663">Pyridoxal phosphate</keyword>
<dbReference type="Gene3D" id="3.90.1150.10">
    <property type="entry name" value="Aspartate Aminotransferase, domain 1"/>
    <property type="match status" value="1"/>
</dbReference>
<comment type="similarity">
    <text evidence="3">Belongs to the class-III pyridoxal-phosphate-dependent aminotransferase family.</text>
</comment>
<name>A0AA41UGT4_9MICO</name>
<accession>A0AA41UGT4</accession>
<comment type="caution">
    <text evidence="4">The sequence shown here is derived from an EMBL/GenBank/DDBJ whole genome shotgun (WGS) entry which is preliminary data.</text>
</comment>
<sequence>MTITATQQTELPVDAALRARAGKVIPSGMYGHMNVTLMPAGFPQFYAEGKGNRLWDVDGNEYLDFMCSFGPMISGYANPVVDAAALAQQKRGDALGGPTARMVELAELMVDTVAHADWAMFAKNGTDATSLAVTIARAATGRKKLLKGGTAYHGANAWFNPNPLGSTPEDRANIIDFEFNDLASLEAAAAEAGGDAAAIILSPFRHDAPGSTDQYIVDPAFARGVRALADRIGAVLIMDEVRTGFRLHTGGAWEPLGIEPDLTAFSKAMANGYAISSVVGIDSLRQSAADIFATGSFWYAGAAMAAAIANIGLLTATDTPAQMNRVGQLLRDGLQSQAAAHGFTVFQSGPPAMPFLRFEDDDSLATAAAFTAAAVRRGVLLHPAHNWFLSTAHTEADVAWALERTDDAFAETRTLFG</sequence>
<keyword evidence="4" id="KW-0032">Aminotransferase</keyword>
<evidence type="ECO:0000313" key="4">
    <source>
        <dbReference type="EMBL" id="MCI4659527.1"/>
    </source>
</evidence>
<evidence type="ECO:0000256" key="3">
    <source>
        <dbReference type="RuleBase" id="RU003560"/>
    </source>
</evidence>
<evidence type="ECO:0000256" key="1">
    <source>
        <dbReference type="ARBA" id="ARBA00001933"/>
    </source>
</evidence>
<dbReference type="PANTHER" id="PTHR43713">
    <property type="entry name" value="GLUTAMATE-1-SEMIALDEHYDE 2,1-AMINOMUTASE"/>
    <property type="match status" value="1"/>
</dbReference>
<dbReference type="GO" id="GO:0008483">
    <property type="term" value="F:transaminase activity"/>
    <property type="evidence" value="ECO:0007669"/>
    <property type="project" value="UniProtKB-KW"/>
</dbReference>
<protein>
    <submittedName>
        <fullName evidence="4">Aminotransferase class III-fold pyridoxal phosphate-dependent enzyme</fullName>
    </submittedName>
</protein>
<dbReference type="InterPro" id="IPR049704">
    <property type="entry name" value="Aminotrans_3_PPA_site"/>
</dbReference>
<dbReference type="InterPro" id="IPR015421">
    <property type="entry name" value="PyrdxlP-dep_Trfase_major"/>
</dbReference>
<dbReference type="PANTHER" id="PTHR43713:SF3">
    <property type="entry name" value="GLUTAMATE-1-SEMIALDEHYDE 2,1-AMINOMUTASE 1, CHLOROPLASTIC-RELATED"/>
    <property type="match status" value="1"/>
</dbReference>
<dbReference type="InterPro" id="IPR005814">
    <property type="entry name" value="Aminotrans_3"/>
</dbReference>
<dbReference type="Proteomes" id="UP001165341">
    <property type="component" value="Unassembled WGS sequence"/>
</dbReference>
<dbReference type="AlphaFoldDB" id="A0AA41UGT4"/>
<dbReference type="PROSITE" id="PS00600">
    <property type="entry name" value="AA_TRANSFER_CLASS_3"/>
    <property type="match status" value="1"/>
</dbReference>
<dbReference type="Pfam" id="PF00202">
    <property type="entry name" value="Aminotran_3"/>
    <property type="match status" value="1"/>
</dbReference>
<dbReference type="EMBL" id="JALGAR010000005">
    <property type="protein sequence ID" value="MCI4659527.1"/>
    <property type="molecule type" value="Genomic_DNA"/>
</dbReference>
<keyword evidence="5" id="KW-1185">Reference proteome</keyword>
<proteinExistence type="inferred from homology"/>
<evidence type="ECO:0000313" key="5">
    <source>
        <dbReference type="Proteomes" id="UP001165341"/>
    </source>
</evidence>
<dbReference type="InterPro" id="IPR015422">
    <property type="entry name" value="PyrdxlP-dep_Trfase_small"/>
</dbReference>
<keyword evidence="4" id="KW-0808">Transferase</keyword>
<dbReference type="SUPFAM" id="SSF53383">
    <property type="entry name" value="PLP-dependent transferases"/>
    <property type="match status" value="1"/>
</dbReference>
<evidence type="ECO:0000256" key="2">
    <source>
        <dbReference type="ARBA" id="ARBA00022898"/>
    </source>
</evidence>
<comment type="cofactor">
    <cofactor evidence="1">
        <name>pyridoxal 5'-phosphate</name>
        <dbReference type="ChEBI" id="CHEBI:597326"/>
    </cofactor>
</comment>
<reference evidence="4" key="1">
    <citation type="submission" date="2022-03" db="EMBL/GenBank/DDBJ databases">
        <title>Cryobacterium sp. nov. strain ZS14-85, isolated from Antarctic soil.</title>
        <authorList>
            <person name="Li J."/>
            <person name="Niu G."/>
        </authorList>
    </citation>
    <scope>NUCLEOTIDE SEQUENCE</scope>
    <source>
        <strain evidence="4">ZS14-85</strain>
    </source>
</reference>
<gene>
    <name evidence="4" type="ORF">MQH31_17125</name>
</gene>
<dbReference type="Gene3D" id="3.40.640.10">
    <property type="entry name" value="Type I PLP-dependent aspartate aminotransferase-like (Major domain)"/>
    <property type="match status" value="1"/>
</dbReference>
<dbReference type="GO" id="GO:0030170">
    <property type="term" value="F:pyridoxal phosphate binding"/>
    <property type="evidence" value="ECO:0007669"/>
    <property type="project" value="InterPro"/>
</dbReference>
<dbReference type="InterPro" id="IPR015424">
    <property type="entry name" value="PyrdxlP-dep_Trfase"/>
</dbReference>
<dbReference type="RefSeq" id="WP_243013010.1">
    <property type="nucleotide sequence ID" value="NZ_JALGAR010000005.1"/>
</dbReference>
<organism evidence="4 5">
    <name type="scientific">Cryobacterium zhongshanensis</name>
    <dbReference type="NCBI Taxonomy" id="2928153"/>
    <lineage>
        <taxon>Bacteria</taxon>
        <taxon>Bacillati</taxon>
        <taxon>Actinomycetota</taxon>
        <taxon>Actinomycetes</taxon>
        <taxon>Micrococcales</taxon>
        <taxon>Microbacteriaceae</taxon>
        <taxon>Cryobacterium</taxon>
    </lineage>
</organism>